<keyword evidence="17" id="KW-1185">Reference proteome</keyword>
<organism evidence="16 17">
    <name type="scientific">Tritrichomonas foetus</name>
    <dbReference type="NCBI Taxonomy" id="1144522"/>
    <lineage>
        <taxon>Eukaryota</taxon>
        <taxon>Metamonada</taxon>
        <taxon>Parabasalia</taxon>
        <taxon>Tritrichomonadida</taxon>
        <taxon>Tritrichomonadidae</taxon>
        <taxon>Tritrichomonas</taxon>
    </lineage>
</organism>
<dbReference type="PANTHER" id="PTHR45792">
    <property type="entry name" value="DIACYLGLYCEROL LIPASE HOMOLOG-RELATED"/>
    <property type="match status" value="1"/>
</dbReference>
<comment type="subcellular location">
    <subcellularLocation>
        <location evidence="2">Cell membrane</location>
        <topology evidence="2">Multi-pass membrane protein</topology>
    </subcellularLocation>
</comment>
<evidence type="ECO:0000256" key="5">
    <source>
        <dbReference type="ARBA" id="ARBA00022692"/>
    </source>
</evidence>
<evidence type="ECO:0000256" key="11">
    <source>
        <dbReference type="ARBA" id="ARBA00023098"/>
    </source>
</evidence>
<dbReference type="RefSeq" id="XP_068355263.1">
    <property type="nucleotide sequence ID" value="XM_068507600.1"/>
</dbReference>
<reference evidence="16" key="1">
    <citation type="submission" date="2016-10" db="EMBL/GenBank/DDBJ databases">
        <authorList>
            <person name="Benchimol M."/>
            <person name="Almeida L.G."/>
            <person name="Vasconcelos A.T."/>
            <person name="Perreira-Neves A."/>
            <person name="Rosa I.A."/>
            <person name="Tasca T."/>
            <person name="Bogo M.R."/>
            <person name="de Souza W."/>
        </authorList>
    </citation>
    <scope>NUCLEOTIDE SEQUENCE [LARGE SCALE GENOMIC DNA]</scope>
    <source>
        <strain evidence="16">K</strain>
    </source>
</reference>
<dbReference type="SUPFAM" id="SSF53474">
    <property type="entry name" value="alpha/beta-Hydrolases"/>
    <property type="match status" value="1"/>
</dbReference>
<feature type="domain" description="Fungal lipase-type" evidence="15">
    <location>
        <begin position="110"/>
        <end position="204"/>
    </location>
</feature>
<evidence type="ECO:0000256" key="14">
    <source>
        <dbReference type="ARBA" id="ARBA00026104"/>
    </source>
</evidence>
<keyword evidence="5" id="KW-0812">Transmembrane</keyword>
<dbReference type="CDD" id="cd00519">
    <property type="entry name" value="Lipase_3"/>
    <property type="match status" value="1"/>
</dbReference>
<comment type="cofactor">
    <cofactor evidence="1">
        <name>Ca(2+)</name>
        <dbReference type="ChEBI" id="CHEBI:29108"/>
    </cofactor>
</comment>
<evidence type="ECO:0000313" key="17">
    <source>
        <dbReference type="Proteomes" id="UP000179807"/>
    </source>
</evidence>
<accession>A0A1J4JSL2</accession>
<evidence type="ECO:0000256" key="8">
    <source>
        <dbReference type="ARBA" id="ARBA00022837"/>
    </source>
</evidence>
<dbReference type="GO" id="GO:0016298">
    <property type="term" value="F:lipase activity"/>
    <property type="evidence" value="ECO:0007669"/>
    <property type="project" value="TreeGrafter"/>
</dbReference>
<evidence type="ECO:0000256" key="3">
    <source>
        <dbReference type="ARBA" id="ARBA00022475"/>
    </source>
</evidence>
<dbReference type="Gene3D" id="3.40.50.1820">
    <property type="entry name" value="alpha/beta hydrolase"/>
    <property type="match status" value="1"/>
</dbReference>
<evidence type="ECO:0000256" key="7">
    <source>
        <dbReference type="ARBA" id="ARBA00022801"/>
    </source>
</evidence>
<evidence type="ECO:0000256" key="12">
    <source>
        <dbReference type="ARBA" id="ARBA00023136"/>
    </source>
</evidence>
<dbReference type="AlphaFoldDB" id="A0A1J4JSL2"/>
<keyword evidence="4" id="KW-0597">Phosphoprotein</keyword>
<keyword evidence="8" id="KW-0106">Calcium</keyword>
<proteinExistence type="predicted"/>
<evidence type="ECO:0000256" key="2">
    <source>
        <dbReference type="ARBA" id="ARBA00004651"/>
    </source>
</evidence>
<evidence type="ECO:0000256" key="1">
    <source>
        <dbReference type="ARBA" id="ARBA00001913"/>
    </source>
</evidence>
<evidence type="ECO:0000259" key="15">
    <source>
        <dbReference type="Pfam" id="PF01764"/>
    </source>
</evidence>
<dbReference type="InterPro" id="IPR029058">
    <property type="entry name" value="AB_hydrolase_fold"/>
</dbReference>
<protein>
    <recommendedName>
        <fullName evidence="14">sn-1-specific diacylglycerol lipase</fullName>
        <ecNumber evidence="14">3.1.1.116</ecNumber>
    </recommendedName>
</protein>
<dbReference type="Pfam" id="PF01764">
    <property type="entry name" value="Lipase_3"/>
    <property type="match status" value="1"/>
</dbReference>
<dbReference type="GO" id="GO:0046872">
    <property type="term" value="F:metal ion binding"/>
    <property type="evidence" value="ECO:0007669"/>
    <property type="project" value="UniProtKB-KW"/>
</dbReference>
<comment type="caution">
    <text evidence="16">The sequence shown here is derived from an EMBL/GenBank/DDBJ whole genome shotgun (WGS) entry which is preliminary data.</text>
</comment>
<dbReference type="InterPro" id="IPR052214">
    <property type="entry name" value="DAG_Lipase-Related"/>
</dbReference>
<sequence>MARAVKKYIKKIRPHRRGPQQKADAKSFAFLLKILFELLPASDQLDSTEIPRNEILEMLHCCLLCRNIYKKEAKRYLPPNLSNIVYESQESDYFIIPYFIVNSDELDTIFVVFRGSYCLKDFIVDFMASTVSYRNGKAHEGIYLTSYNMFNRIKKRVRKLSRMNNNRKVIITGHSLGAAVASMVVDMFYEEDERKSENSSQTSFTTDYSADDQVNHENFESDEDLESSENLEYRIEDEEHLFFDLKCICFAPVASYSRENLEATKLHTRSYSTDGDFVPHVSFYNAISISDDQLPALFKKELDKAIRKKLNIHGDKFEPTVSQILENRVEYLTNPYPLYPPGDCYQIKMTDEHHSTIELMKIDDSTEYFGKFVKDLNEFRHMISCYNAWVIKYFVDNFQDQPDLIEYYDFMAKKKKQRKEIAEAPEYEEEYVD</sequence>
<keyword evidence="3" id="KW-1003">Cell membrane</keyword>
<evidence type="ECO:0000256" key="13">
    <source>
        <dbReference type="ARBA" id="ARBA00024531"/>
    </source>
</evidence>
<evidence type="ECO:0000256" key="10">
    <source>
        <dbReference type="ARBA" id="ARBA00022989"/>
    </source>
</evidence>
<evidence type="ECO:0000313" key="16">
    <source>
        <dbReference type="EMBL" id="OHT02127.1"/>
    </source>
</evidence>
<dbReference type="Proteomes" id="UP000179807">
    <property type="component" value="Unassembled WGS sequence"/>
</dbReference>
<keyword evidence="12" id="KW-0472">Membrane</keyword>
<keyword evidence="7" id="KW-0378">Hydrolase</keyword>
<dbReference type="OrthoDB" id="438440at2759"/>
<dbReference type="PANTHER" id="PTHR45792:SF8">
    <property type="entry name" value="DIACYLGLYCEROL LIPASE-ALPHA"/>
    <property type="match status" value="1"/>
</dbReference>
<evidence type="ECO:0000256" key="6">
    <source>
        <dbReference type="ARBA" id="ARBA00022723"/>
    </source>
</evidence>
<dbReference type="GO" id="GO:0005886">
    <property type="term" value="C:plasma membrane"/>
    <property type="evidence" value="ECO:0007669"/>
    <property type="project" value="UniProtKB-SubCell"/>
</dbReference>
<dbReference type="InterPro" id="IPR002921">
    <property type="entry name" value="Fungal_lipase-type"/>
</dbReference>
<keyword evidence="10" id="KW-1133">Transmembrane helix</keyword>
<gene>
    <name evidence="16" type="ORF">TRFO_30886</name>
</gene>
<dbReference type="EMBL" id="MLAK01000881">
    <property type="protein sequence ID" value="OHT02127.1"/>
    <property type="molecule type" value="Genomic_DNA"/>
</dbReference>
<keyword evidence="9" id="KW-0442">Lipid degradation</keyword>
<comment type="catalytic activity">
    <reaction evidence="13">
        <text>a 1,2-diacyl-sn-glycerol + H2O = a 2-acylglycerol + a fatty acid + H(+)</text>
        <dbReference type="Rhea" id="RHEA:33275"/>
        <dbReference type="ChEBI" id="CHEBI:15377"/>
        <dbReference type="ChEBI" id="CHEBI:15378"/>
        <dbReference type="ChEBI" id="CHEBI:17389"/>
        <dbReference type="ChEBI" id="CHEBI:17815"/>
        <dbReference type="ChEBI" id="CHEBI:28868"/>
        <dbReference type="EC" id="3.1.1.116"/>
    </reaction>
    <physiologicalReaction direction="left-to-right" evidence="13">
        <dbReference type="Rhea" id="RHEA:33276"/>
    </physiologicalReaction>
</comment>
<keyword evidence="6" id="KW-0479">Metal-binding</keyword>
<evidence type="ECO:0000256" key="4">
    <source>
        <dbReference type="ARBA" id="ARBA00022553"/>
    </source>
</evidence>
<keyword evidence="11" id="KW-0443">Lipid metabolism</keyword>
<dbReference type="GO" id="GO:0016042">
    <property type="term" value="P:lipid catabolic process"/>
    <property type="evidence" value="ECO:0007669"/>
    <property type="project" value="UniProtKB-KW"/>
</dbReference>
<name>A0A1J4JSL2_9EUKA</name>
<dbReference type="VEuPathDB" id="TrichDB:TRFO_30886"/>
<dbReference type="GeneID" id="94842304"/>
<dbReference type="EC" id="3.1.1.116" evidence="14"/>
<evidence type="ECO:0000256" key="9">
    <source>
        <dbReference type="ARBA" id="ARBA00022963"/>
    </source>
</evidence>